<evidence type="ECO:0000256" key="4">
    <source>
        <dbReference type="ARBA" id="ARBA00023136"/>
    </source>
</evidence>
<dbReference type="EMBL" id="CAJNOT010000083">
    <property type="protein sequence ID" value="CAF0827410.1"/>
    <property type="molecule type" value="Genomic_DNA"/>
</dbReference>
<evidence type="ECO:0000313" key="8">
    <source>
        <dbReference type="EMBL" id="CAF3562264.1"/>
    </source>
</evidence>
<reference evidence="7" key="1">
    <citation type="submission" date="2021-02" db="EMBL/GenBank/DDBJ databases">
        <authorList>
            <person name="Nowell W R."/>
        </authorList>
    </citation>
    <scope>NUCLEOTIDE SEQUENCE</scope>
</reference>
<dbReference type="Proteomes" id="UP000663864">
    <property type="component" value="Unassembled WGS sequence"/>
</dbReference>
<evidence type="ECO:0000256" key="5">
    <source>
        <dbReference type="SAM" id="Phobius"/>
    </source>
</evidence>
<dbReference type="InterPro" id="IPR017452">
    <property type="entry name" value="GPCR_Rhodpsn_7TM"/>
</dbReference>
<comment type="caution">
    <text evidence="7">The sequence shown here is derived from an EMBL/GenBank/DDBJ whole genome shotgun (WGS) entry which is preliminary data.</text>
</comment>
<feature type="transmembrane region" description="Helical" evidence="5">
    <location>
        <begin position="217"/>
        <end position="239"/>
    </location>
</feature>
<keyword evidence="2 5" id="KW-0812">Transmembrane</keyword>
<comment type="subcellular location">
    <subcellularLocation>
        <location evidence="1">Membrane</location>
    </subcellularLocation>
</comment>
<accession>A0A813UU37</accession>
<dbReference type="SUPFAM" id="SSF81321">
    <property type="entry name" value="Family A G protein-coupled receptor-like"/>
    <property type="match status" value="1"/>
</dbReference>
<sequence>MTFIRDRIRYTVCGVYLIMFSTCSILMMILFLTNIIIAVRYDSYLLRLWACHGHPYLFAVILNISILITAIIAIENVSTRYFNVDRYRSRKCAIFILFNLFILVSILNLDKIFARKLKFDQTGHLYCTYEYPLRKFWFYINNSTFYFYIIIPCIIHLLCIICIYSKIKQHKQIWHRKILIYIDSLLPSFIIIFCLCIYGIFRYLFNSCIIYSNRFYIGLHIGFLLLLYIPQIFTFSIYISPNKYYLKEFQQLWIYRLLFCCFPEKQRQIQQFQVMNNLWQRRTSLETAMTISTLNDYCIDSEFYKNIKLEL</sequence>
<feature type="transmembrane region" description="Helical" evidence="5">
    <location>
        <begin position="12"/>
        <end position="36"/>
    </location>
</feature>
<feature type="transmembrane region" description="Helical" evidence="5">
    <location>
        <begin position="56"/>
        <end position="74"/>
    </location>
</feature>
<evidence type="ECO:0000313" key="9">
    <source>
        <dbReference type="Proteomes" id="UP000663864"/>
    </source>
</evidence>
<feature type="transmembrane region" description="Helical" evidence="5">
    <location>
        <begin position="185"/>
        <end position="205"/>
    </location>
</feature>
<evidence type="ECO:0000256" key="1">
    <source>
        <dbReference type="ARBA" id="ARBA00004370"/>
    </source>
</evidence>
<keyword evidence="3 5" id="KW-1133">Transmembrane helix</keyword>
<dbReference type="Proteomes" id="UP000663836">
    <property type="component" value="Unassembled WGS sequence"/>
</dbReference>
<dbReference type="PROSITE" id="PS50262">
    <property type="entry name" value="G_PROTEIN_RECEP_F1_2"/>
    <property type="match status" value="1"/>
</dbReference>
<organism evidence="7 9">
    <name type="scientific">Rotaria sordida</name>
    <dbReference type="NCBI Taxonomy" id="392033"/>
    <lineage>
        <taxon>Eukaryota</taxon>
        <taxon>Metazoa</taxon>
        <taxon>Spiralia</taxon>
        <taxon>Gnathifera</taxon>
        <taxon>Rotifera</taxon>
        <taxon>Eurotatoria</taxon>
        <taxon>Bdelloidea</taxon>
        <taxon>Philodinida</taxon>
        <taxon>Philodinidae</taxon>
        <taxon>Rotaria</taxon>
    </lineage>
</organism>
<gene>
    <name evidence="8" type="ORF">JBS370_LOCUS1896</name>
    <name evidence="7" type="ORF">ZHD862_LOCUS3707</name>
</gene>
<protein>
    <recommendedName>
        <fullName evidence="6">G-protein coupled receptors family 1 profile domain-containing protein</fullName>
    </recommendedName>
</protein>
<feature type="domain" description="G-protein coupled receptors family 1 profile" evidence="6">
    <location>
        <begin position="1"/>
        <end position="191"/>
    </location>
</feature>
<proteinExistence type="predicted"/>
<dbReference type="Gene3D" id="1.20.1070.10">
    <property type="entry name" value="Rhodopsin 7-helix transmembrane proteins"/>
    <property type="match status" value="1"/>
</dbReference>
<evidence type="ECO:0000313" key="7">
    <source>
        <dbReference type="EMBL" id="CAF0827410.1"/>
    </source>
</evidence>
<feature type="transmembrane region" description="Helical" evidence="5">
    <location>
        <begin position="94"/>
        <end position="114"/>
    </location>
</feature>
<evidence type="ECO:0000259" key="6">
    <source>
        <dbReference type="PROSITE" id="PS50262"/>
    </source>
</evidence>
<evidence type="ECO:0000256" key="2">
    <source>
        <dbReference type="ARBA" id="ARBA00022692"/>
    </source>
</evidence>
<keyword evidence="4 5" id="KW-0472">Membrane</keyword>
<dbReference type="EMBL" id="CAJOBD010000069">
    <property type="protein sequence ID" value="CAF3562264.1"/>
    <property type="molecule type" value="Genomic_DNA"/>
</dbReference>
<feature type="transmembrane region" description="Helical" evidence="5">
    <location>
        <begin position="145"/>
        <end position="164"/>
    </location>
</feature>
<name>A0A813UU37_9BILA</name>
<dbReference type="GO" id="GO:0016020">
    <property type="term" value="C:membrane"/>
    <property type="evidence" value="ECO:0007669"/>
    <property type="project" value="UniProtKB-SubCell"/>
</dbReference>
<dbReference type="AlphaFoldDB" id="A0A813UU37"/>
<evidence type="ECO:0000256" key="3">
    <source>
        <dbReference type="ARBA" id="ARBA00022989"/>
    </source>
</evidence>